<sequence>MLRKLKDLYVLLTREQRMKLLKLQGLIIVMSFAEIAGVMSIGPFMALVGDMRILEESEGVASTLYRMSGVGTPSDFLFWLGIMVLIVLAAASFISMYTVWRLSLYGAKVGAELGNRLYRYYMHQPWLYHATTSSSHLTKQISQETLRMTNFVINPLLHMNAKLVMAFLMSIVIFIYDPMVALIGISIFVASYYLLFVTVRRRLAKNGKTISETQSQRFKLMAEGFGGIKDALLLGHQNTFIERFEKPSMQFAQAAGSNQAISQVPRYAMELVAFSSVIFLVLYLLASHNGNLGTILPILSIYAMAGFKILPALQKVYSSLSQIRGNLASFEAVRDDLYESSEPREQERRLATRKDIAGNIVPQETIQLDNIVFSYPGSREFALNGVSMEIPANRMIGVVGASGSGKSTIIDILLGLIEPDQGEISIDGVRIEAHNKRQWQNTLGFVPQSIFLADASIRENIAFGVAPEDIDEEGLKRAAELANLHELLEELPNGLDTCVGERGVQLSGGQRQRIGIARALYHDAEVLILDEATSALDGITEKIIMEAIHEIMGKKTIIMIAHRLATVRQCNRIYLMKEGRVIDSGSYGELSSRNEIFQRMAAHS</sequence>
<keyword evidence="4 10" id="KW-0067">ATP-binding</keyword>
<evidence type="ECO:0000313" key="11">
    <source>
        <dbReference type="Proteomes" id="UP001318321"/>
    </source>
</evidence>
<evidence type="ECO:0000256" key="1">
    <source>
        <dbReference type="ARBA" id="ARBA00004651"/>
    </source>
</evidence>
<feature type="transmembrane region" description="Helical" evidence="7">
    <location>
        <begin position="21"/>
        <end position="46"/>
    </location>
</feature>
<keyword evidence="5 7" id="KW-1133">Transmembrane helix</keyword>
<feature type="transmembrane region" description="Helical" evidence="7">
    <location>
        <begin position="156"/>
        <end position="176"/>
    </location>
</feature>
<keyword evidence="6 7" id="KW-0472">Membrane</keyword>
<dbReference type="InterPro" id="IPR039421">
    <property type="entry name" value="Type_1_exporter"/>
</dbReference>
<evidence type="ECO:0000256" key="2">
    <source>
        <dbReference type="ARBA" id="ARBA00022692"/>
    </source>
</evidence>
<dbReference type="Gene3D" id="1.20.1560.10">
    <property type="entry name" value="ABC transporter type 1, transmembrane domain"/>
    <property type="match status" value="1"/>
</dbReference>
<dbReference type="InterPro" id="IPR003593">
    <property type="entry name" value="AAA+_ATPase"/>
</dbReference>
<evidence type="ECO:0000256" key="6">
    <source>
        <dbReference type="ARBA" id="ARBA00023136"/>
    </source>
</evidence>
<reference evidence="10 11" key="1">
    <citation type="submission" date="2020-03" db="EMBL/GenBank/DDBJ databases">
        <title>Identification of Halomonas strains.</title>
        <authorList>
            <person name="Xiao Z."/>
            <person name="Dong F."/>
            <person name="Wang Z."/>
            <person name="Zhao J.-Y."/>
        </authorList>
    </citation>
    <scope>NUCLEOTIDE SEQUENCE [LARGE SCALE GENOMIC DNA]</scope>
    <source>
        <strain evidence="10 11">DX6</strain>
    </source>
</reference>
<dbReference type="InterPro" id="IPR027417">
    <property type="entry name" value="P-loop_NTPase"/>
</dbReference>
<dbReference type="SMART" id="SM00382">
    <property type="entry name" value="AAA"/>
    <property type="match status" value="1"/>
</dbReference>
<dbReference type="InterPro" id="IPR003439">
    <property type="entry name" value="ABC_transporter-like_ATP-bd"/>
</dbReference>
<feature type="domain" description="ABC transporter" evidence="8">
    <location>
        <begin position="366"/>
        <end position="603"/>
    </location>
</feature>
<dbReference type="PANTHER" id="PTHR24221:SF654">
    <property type="entry name" value="ATP-BINDING CASSETTE SUB-FAMILY B MEMBER 6"/>
    <property type="match status" value="1"/>
</dbReference>
<protein>
    <submittedName>
        <fullName evidence="10">ABC transporter ATP-binding protein</fullName>
    </submittedName>
</protein>
<dbReference type="InterPro" id="IPR011527">
    <property type="entry name" value="ABC1_TM_dom"/>
</dbReference>
<dbReference type="InterPro" id="IPR036640">
    <property type="entry name" value="ABC1_TM_sf"/>
</dbReference>
<feature type="transmembrane region" description="Helical" evidence="7">
    <location>
        <begin position="182"/>
        <end position="199"/>
    </location>
</feature>
<dbReference type="EMBL" id="JAAQTO010000006">
    <property type="protein sequence ID" value="NIC04408.1"/>
    <property type="molecule type" value="Genomic_DNA"/>
</dbReference>
<dbReference type="InterPro" id="IPR017871">
    <property type="entry name" value="ABC_transporter-like_CS"/>
</dbReference>
<evidence type="ECO:0000256" key="7">
    <source>
        <dbReference type="SAM" id="Phobius"/>
    </source>
</evidence>
<proteinExistence type="predicted"/>
<dbReference type="PROSITE" id="PS50929">
    <property type="entry name" value="ABC_TM1F"/>
    <property type="match status" value="1"/>
</dbReference>
<comment type="caution">
    <text evidence="10">The sequence shown here is derived from an EMBL/GenBank/DDBJ whole genome shotgun (WGS) entry which is preliminary data.</text>
</comment>
<gene>
    <name evidence="10" type="ORF">HBJ55_03075</name>
</gene>
<feature type="transmembrane region" description="Helical" evidence="7">
    <location>
        <begin position="76"/>
        <end position="100"/>
    </location>
</feature>
<keyword evidence="2 7" id="KW-0812">Transmembrane</keyword>
<dbReference type="Pfam" id="PF00664">
    <property type="entry name" value="ABC_membrane"/>
    <property type="match status" value="1"/>
</dbReference>
<evidence type="ECO:0000259" key="8">
    <source>
        <dbReference type="PROSITE" id="PS50893"/>
    </source>
</evidence>
<dbReference type="PANTHER" id="PTHR24221">
    <property type="entry name" value="ATP-BINDING CASSETTE SUB-FAMILY B"/>
    <property type="match status" value="1"/>
</dbReference>
<accession>A0ABX0PQ71</accession>
<dbReference type="GO" id="GO:0005524">
    <property type="term" value="F:ATP binding"/>
    <property type="evidence" value="ECO:0007669"/>
    <property type="project" value="UniProtKB-KW"/>
</dbReference>
<dbReference type="PROSITE" id="PS50893">
    <property type="entry name" value="ABC_TRANSPORTER_2"/>
    <property type="match status" value="1"/>
</dbReference>
<dbReference type="SUPFAM" id="SSF90123">
    <property type="entry name" value="ABC transporter transmembrane region"/>
    <property type="match status" value="1"/>
</dbReference>
<dbReference type="Pfam" id="PF00005">
    <property type="entry name" value="ABC_tran"/>
    <property type="match status" value="1"/>
</dbReference>
<dbReference type="Proteomes" id="UP001318321">
    <property type="component" value="Unassembled WGS sequence"/>
</dbReference>
<dbReference type="SUPFAM" id="SSF52540">
    <property type="entry name" value="P-loop containing nucleoside triphosphate hydrolases"/>
    <property type="match status" value="1"/>
</dbReference>
<comment type="subcellular location">
    <subcellularLocation>
        <location evidence="1">Cell membrane</location>
        <topology evidence="1">Multi-pass membrane protein</topology>
    </subcellularLocation>
</comment>
<name>A0ABX0PQ71_9GAMM</name>
<feature type="domain" description="ABC transmembrane type-1" evidence="9">
    <location>
        <begin position="71"/>
        <end position="307"/>
    </location>
</feature>
<evidence type="ECO:0000313" key="10">
    <source>
        <dbReference type="EMBL" id="NIC04408.1"/>
    </source>
</evidence>
<evidence type="ECO:0000259" key="9">
    <source>
        <dbReference type="PROSITE" id="PS50929"/>
    </source>
</evidence>
<dbReference type="Gene3D" id="3.40.50.300">
    <property type="entry name" value="P-loop containing nucleotide triphosphate hydrolases"/>
    <property type="match status" value="1"/>
</dbReference>
<evidence type="ECO:0000256" key="5">
    <source>
        <dbReference type="ARBA" id="ARBA00022989"/>
    </source>
</evidence>
<organism evidence="10 11">
    <name type="scientific">Billgrantia bachuensis</name>
    <dbReference type="NCBI Taxonomy" id="2717286"/>
    <lineage>
        <taxon>Bacteria</taxon>
        <taxon>Pseudomonadati</taxon>
        <taxon>Pseudomonadota</taxon>
        <taxon>Gammaproteobacteria</taxon>
        <taxon>Oceanospirillales</taxon>
        <taxon>Halomonadaceae</taxon>
        <taxon>Billgrantia</taxon>
    </lineage>
</organism>
<evidence type="ECO:0000256" key="3">
    <source>
        <dbReference type="ARBA" id="ARBA00022741"/>
    </source>
</evidence>
<evidence type="ECO:0000256" key="4">
    <source>
        <dbReference type="ARBA" id="ARBA00022840"/>
    </source>
</evidence>
<keyword evidence="11" id="KW-1185">Reference proteome</keyword>
<keyword evidence="3" id="KW-0547">Nucleotide-binding</keyword>
<dbReference type="PROSITE" id="PS00211">
    <property type="entry name" value="ABC_TRANSPORTER_1"/>
    <property type="match status" value="1"/>
</dbReference>